<name>A0ABQ3AYX6_9ACTN</name>
<reference evidence="3" key="1">
    <citation type="journal article" date="2019" name="Int. J. Syst. Evol. Microbiol.">
        <title>The Global Catalogue of Microorganisms (GCM) 10K type strain sequencing project: providing services to taxonomists for standard genome sequencing and annotation.</title>
        <authorList>
            <consortium name="The Broad Institute Genomics Platform"/>
            <consortium name="The Broad Institute Genome Sequencing Center for Infectious Disease"/>
            <person name="Wu L."/>
            <person name="Ma J."/>
        </authorList>
    </citation>
    <scope>NUCLEOTIDE SEQUENCE [LARGE SCALE GENOMIC DNA]</scope>
    <source>
        <strain evidence="3">JCM 4594</strain>
    </source>
</reference>
<dbReference type="InterPro" id="IPR041129">
    <property type="entry name" value="CdiI_2"/>
</dbReference>
<sequence>MAVVRNHLVRFLTGPGTPSRIAPQTSWEWKERFPELSHLLGAYFHQDFSHEYSSHKEALDDYISGVSPDDLRCVTQEIRDFLGLGESDQQLKEAAATLGLRVAPPRGVRLRQWLVDVQGIIAHHVQG</sequence>
<feature type="domain" description="CdiI immunity protein" evidence="1">
    <location>
        <begin position="32"/>
        <end position="118"/>
    </location>
</feature>
<dbReference type="Pfam" id="PF18593">
    <property type="entry name" value="CdiI_2"/>
    <property type="match status" value="1"/>
</dbReference>
<dbReference type="EMBL" id="BMUU01000023">
    <property type="protein sequence ID" value="GGY70219.1"/>
    <property type="molecule type" value="Genomic_DNA"/>
</dbReference>
<keyword evidence="3" id="KW-1185">Reference proteome</keyword>
<proteinExistence type="predicted"/>
<gene>
    <name evidence="2" type="ORF">GCM10010326_75600</name>
</gene>
<organism evidence="2 3">
    <name type="scientific">Streptomyces xanthochromogenes</name>
    <dbReference type="NCBI Taxonomy" id="67384"/>
    <lineage>
        <taxon>Bacteria</taxon>
        <taxon>Bacillati</taxon>
        <taxon>Actinomycetota</taxon>
        <taxon>Actinomycetes</taxon>
        <taxon>Kitasatosporales</taxon>
        <taxon>Streptomycetaceae</taxon>
        <taxon>Streptomyces</taxon>
    </lineage>
</organism>
<evidence type="ECO:0000313" key="3">
    <source>
        <dbReference type="Proteomes" id="UP000600946"/>
    </source>
</evidence>
<evidence type="ECO:0000313" key="2">
    <source>
        <dbReference type="EMBL" id="GGY70219.1"/>
    </source>
</evidence>
<evidence type="ECO:0000259" key="1">
    <source>
        <dbReference type="Pfam" id="PF18593"/>
    </source>
</evidence>
<dbReference type="Proteomes" id="UP000600946">
    <property type="component" value="Unassembled WGS sequence"/>
</dbReference>
<protein>
    <recommendedName>
        <fullName evidence="1">CdiI immunity protein domain-containing protein</fullName>
    </recommendedName>
</protein>
<accession>A0ABQ3AYX6</accession>
<comment type="caution">
    <text evidence="2">The sequence shown here is derived from an EMBL/GenBank/DDBJ whole genome shotgun (WGS) entry which is preliminary data.</text>
</comment>